<dbReference type="EMBL" id="AJIL01000033">
    <property type="protein sequence ID" value="KNF00914.1"/>
    <property type="molecule type" value="Genomic_DNA"/>
</dbReference>
<accession>A0A0L0VNR5</accession>
<dbReference type="PANTHER" id="PTHR37332:SF1">
    <property type="entry name" value="ELMO DOMAIN-CONTAINING PROTEIN"/>
    <property type="match status" value="1"/>
</dbReference>
<organism evidence="2 3">
    <name type="scientific">Puccinia striiformis f. sp. tritici PST-78</name>
    <dbReference type="NCBI Taxonomy" id="1165861"/>
    <lineage>
        <taxon>Eukaryota</taxon>
        <taxon>Fungi</taxon>
        <taxon>Dikarya</taxon>
        <taxon>Basidiomycota</taxon>
        <taxon>Pucciniomycotina</taxon>
        <taxon>Pucciniomycetes</taxon>
        <taxon>Pucciniales</taxon>
        <taxon>Pucciniaceae</taxon>
        <taxon>Puccinia</taxon>
    </lineage>
</organism>
<feature type="compositionally biased region" description="Polar residues" evidence="1">
    <location>
        <begin position="371"/>
        <end position="380"/>
    </location>
</feature>
<dbReference type="Proteomes" id="UP000054564">
    <property type="component" value="Unassembled WGS sequence"/>
</dbReference>
<feature type="compositionally biased region" description="Low complexity" evidence="1">
    <location>
        <begin position="43"/>
        <end position="64"/>
    </location>
</feature>
<dbReference type="PANTHER" id="PTHR37332">
    <property type="entry name" value="EXPRESSED PROTEIN"/>
    <property type="match status" value="1"/>
</dbReference>
<reference evidence="3" key="1">
    <citation type="submission" date="2014-03" db="EMBL/GenBank/DDBJ databases">
        <title>The Genome Sequence of Puccinia striiformis f. sp. tritici PST-78.</title>
        <authorList>
            <consortium name="The Broad Institute Genome Sequencing Platform"/>
            <person name="Cuomo C."/>
            <person name="Hulbert S."/>
            <person name="Chen X."/>
            <person name="Walker B."/>
            <person name="Young S.K."/>
            <person name="Zeng Q."/>
            <person name="Gargeya S."/>
            <person name="Fitzgerald M."/>
            <person name="Haas B."/>
            <person name="Abouelleil A."/>
            <person name="Alvarado L."/>
            <person name="Arachchi H.M."/>
            <person name="Berlin A.M."/>
            <person name="Chapman S.B."/>
            <person name="Goldberg J."/>
            <person name="Griggs A."/>
            <person name="Gujja S."/>
            <person name="Hansen M."/>
            <person name="Howarth C."/>
            <person name="Imamovic A."/>
            <person name="Larimer J."/>
            <person name="McCowan C."/>
            <person name="Montmayeur A."/>
            <person name="Murphy C."/>
            <person name="Neiman D."/>
            <person name="Pearson M."/>
            <person name="Priest M."/>
            <person name="Roberts A."/>
            <person name="Saif S."/>
            <person name="Shea T."/>
            <person name="Sisk P."/>
            <person name="Sykes S."/>
            <person name="Wortman J."/>
            <person name="Nusbaum C."/>
            <person name="Birren B."/>
        </authorList>
    </citation>
    <scope>NUCLEOTIDE SEQUENCE [LARGE SCALE GENOMIC DNA]</scope>
    <source>
        <strain evidence="3">race PST-78</strain>
    </source>
</reference>
<evidence type="ECO:0000256" key="1">
    <source>
        <dbReference type="SAM" id="MobiDB-lite"/>
    </source>
</evidence>
<comment type="caution">
    <text evidence="2">The sequence shown here is derived from an EMBL/GenBank/DDBJ whole genome shotgun (WGS) entry which is preliminary data.</text>
</comment>
<dbReference type="OrthoDB" id="14339at2759"/>
<gene>
    <name evidence="2" type="ORF">PSTG_05809</name>
</gene>
<sequence length="380" mass="42047">MAESTIQKKISSLSSLSIRHKSTTTLDSSYPASINEEDYYEQSSTPTTAINNTTPSTTTTTTTTTTTNTLESLLTLAHKRITTLVYLKKVHQGKVHWFNTILLSRPELEKAFEHNRMINRTTKFAILGMSLSSLLDINSLQDFLKAMTTLLSEFEAMPTDNYKPKISSLSRGIFKQSSKSARKSAGGTDYSITLQDSGDPSFIYTPNIPFDLDYFEVWITLSDILVEVYQKMIKFISTSTTTMPTNSLSTNSVSPVVTSSSTLPSTTIPAPPSTLTGQDSITLPVPPTRSSSNYSIVSVHQTYLNSSHIDLITRIDSKLKKLIVVMTKEIDHLARNAIRDELTNLDPMLLSSTYPVPSSSSSTSYAIPDPNHNSNINEWD</sequence>
<name>A0A0L0VNR5_9BASI</name>
<feature type="region of interest" description="Disordered" evidence="1">
    <location>
        <begin position="260"/>
        <end position="279"/>
    </location>
</feature>
<evidence type="ECO:0000313" key="3">
    <source>
        <dbReference type="Proteomes" id="UP000054564"/>
    </source>
</evidence>
<evidence type="ECO:0000313" key="2">
    <source>
        <dbReference type="EMBL" id="KNF00914.1"/>
    </source>
</evidence>
<feature type="region of interest" description="Disordered" evidence="1">
    <location>
        <begin position="360"/>
        <end position="380"/>
    </location>
</feature>
<feature type="compositionally biased region" description="Low complexity" evidence="1">
    <location>
        <begin position="260"/>
        <end position="276"/>
    </location>
</feature>
<feature type="region of interest" description="Disordered" evidence="1">
    <location>
        <begin position="41"/>
        <end position="64"/>
    </location>
</feature>
<protein>
    <submittedName>
        <fullName evidence="2">Uncharacterized protein</fullName>
    </submittedName>
</protein>
<proteinExistence type="predicted"/>
<dbReference type="AlphaFoldDB" id="A0A0L0VNR5"/>
<keyword evidence="3" id="KW-1185">Reference proteome</keyword>